<proteinExistence type="predicted"/>
<dbReference type="AlphaFoldDB" id="A0A0L8G4M3"/>
<organism evidence="2">
    <name type="scientific">Octopus bimaculoides</name>
    <name type="common">California two-spotted octopus</name>
    <dbReference type="NCBI Taxonomy" id="37653"/>
    <lineage>
        <taxon>Eukaryota</taxon>
        <taxon>Metazoa</taxon>
        <taxon>Spiralia</taxon>
        <taxon>Lophotrochozoa</taxon>
        <taxon>Mollusca</taxon>
        <taxon>Cephalopoda</taxon>
        <taxon>Coleoidea</taxon>
        <taxon>Octopodiformes</taxon>
        <taxon>Octopoda</taxon>
        <taxon>Incirrata</taxon>
        <taxon>Octopodidae</taxon>
        <taxon>Octopus</taxon>
    </lineage>
</organism>
<feature type="non-terminal residue" evidence="2">
    <location>
        <position position="1"/>
    </location>
</feature>
<sequence>HCEVCTSGLEKFEALNCCYSFAILNLDPHSNGTDAIINCSNKTTINQRSATVANRPPLTFSRFSRLPITLSLILCIYVYLFHSFAIPLTLSLFFLPSIYSLSLFPTLSLAHSLSLAQSLPILFFSL</sequence>
<accession>A0A0L8G4M3</accession>
<keyword evidence="1" id="KW-0812">Transmembrane</keyword>
<name>A0A0L8G4M3_OCTBM</name>
<evidence type="ECO:0000256" key="1">
    <source>
        <dbReference type="SAM" id="Phobius"/>
    </source>
</evidence>
<evidence type="ECO:0000313" key="2">
    <source>
        <dbReference type="EMBL" id="KOF71784.1"/>
    </source>
</evidence>
<protein>
    <submittedName>
        <fullName evidence="2">Uncharacterized protein</fullName>
    </submittedName>
</protein>
<keyword evidence="1" id="KW-0472">Membrane</keyword>
<keyword evidence="1" id="KW-1133">Transmembrane helix</keyword>
<feature type="transmembrane region" description="Helical" evidence="1">
    <location>
        <begin position="70"/>
        <end position="95"/>
    </location>
</feature>
<gene>
    <name evidence="2" type="ORF">OCBIM_22000515mg</name>
</gene>
<dbReference type="EMBL" id="KQ423986">
    <property type="protein sequence ID" value="KOF71784.1"/>
    <property type="molecule type" value="Genomic_DNA"/>
</dbReference>
<feature type="non-terminal residue" evidence="2">
    <location>
        <position position="126"/>
    </location>
</feature>
<reference evidence="2" key="1">
    <citation type="submission" date="2015-07" db="EMBL/GenBank/DDBJ databases">
        <title>MeaNS - Measles Nucleotide Surveillance Program.</title>
        <authorList>
            <person name="Tran T."/>
            <person name="Druce J."/>
        </authorList>
    </citation>
    <scope>NUCLEOTIDE SEQUENCE</scope>
    <source>
        <strain evidence="2">UCB-OBI-ISO-001</strain>
        <tissue evidence="2">Gonad</tissue>
    </source>
</reference>